<feature type="transmembrane region" description="Helical" evidence="1">
    <location>
        <begin position="139"/>
        <end position="155"/>
    </location>
</feature>
<accession>A0A6J6PT09</accession>
<dbReference type="AlphaFoldDB" id="A0A6J6PT09"/>
<gene>
    <name evidence="2" type="ORF">UFOPK2399_01266</name>
</gene>
<feature type="transmembrane region" description="Helical" evidence="1">
    <location>
        <begin position="58"/>
        <end position="77"/>
    </location>
</feature>
<proteinExistence type="predicted"/>
<feature type="transmembrane region" description="Helical" evidence="1">
    <location>
        <begin position="115"/>
        <end position="133"/>
    </location>
</feature>
<name>A0A6J6PT09_9ZZZZ</name>
<feature type="transmembrane region" description="Helical" evidence="1">
    <location>
        <begin position="162"/>
        <end position="183"/>
    </location>
</feature>
<evidence type="ECO:0000313" key="2">
    <source>
        <dbReference type="EMBL" id="CAB4699688.1"/>
    </source>
</evidence>
<organism evidence="2">
    <name type="scientific">freshwater metagenome</name>
    <dbReference type="NCBI Taxonomy" id="449393"/>
    <lineage>
        <taxon>unclassified sequences</taxon>
        <taxon>metagenomes</taxon>
        <taxon>ecological metagenomes</taxon>
    </lineage>
</organism>
<evidence type="ECO:0000256" key="1">
    <source>
        <dbReference type="SAM" id="Phobius"/>
    </source>
</evidence>
<sequence length="244" mass="25766">MTRTAAAVATAAGAVFLALLLALDRHASYPAQIALGVLTAVVLVAVLTRLSPTRRAQAVGVVVFATVGEVTGSLIWGVYHYRLHNLPAFIPPAHGIVFLTGIALARACAGRERELVWFAGLAAATWGVLGLTVLPHRDVAGAFGVPLLLLFLWRSGARATYAGVFVVVALLELYGTAIGTWQWERYLPGTGIADGNPPSGVASGYVWFDVMALLLAPYLAPLLSSRVRRTRPGGEPPRLPSTHA</sequence>
<keyword evidence="1" id="KW-0812">Transmembrane</keyword>
<protein>
    <submittedName>
        <fullName evidence="2">Unannotated protein</fullName>
    </submittedName>
</protein>
<keyword evidence="1" id="KW-1133">Transmembrane helix</keyword>
<reference evidence="2" key="1">
    <citation type="submission" date="2020-05" db="EMBL/GenBank/DDBJ databases">
        <authorList>
            <person name="Chiriac C."/>
            <person name="Salcher M."/>
            <person name="Ghai R."/>
            <person name="Kavagutti S V."/>
        </authorList>
    </citation>
    <scope>NUCLEOTIDE SEQUENCE</scope>
</reference>
<feature type="transmembrane region" description="Helical" evidence="1">
    <location>
        <begin position="89"/>
        <end position="108"/>
    </location>
</feature>
<feature type="transmembrane region" description="Helical" evidence="1">
    <location>
        <begin position="32"/>
        <end position="51"/>
    </location>
</feature>
<dbReference type="EMBL" id="CAEZXP010000003">
    <property type="protein sequence ID" value="CAB4699688.1"/>
    <property type="molecule type" value="Genomic_DNA"/>
</dbReference>
<feature type="transmembrane region" description="Helical" evidence="1">
    <location>
        <begin position="203"/>
        <end position="223"/>
    </location>
</feature>
<keyword evidence="1" id="KW-0472">Membrane</keyword>